<evidence type="ECO:0000313" key="3">
    <source>
        <dbReference type="Proteomes" id="UP000605846"/>
    </source>
</evidence>
<feature type="compositionally biased region" description="Low complexity" evidence="1">
    <location>
        <begin position="21"/>
        <end position="39"/>
    </location>
</feature>
<dbReference type="Proteomes" id="UP000605846">
    <property type="component" value="Unassembled WGS sequence"/>
</dbReference>
<comment type="caution">
    <text evidence="2">The sequence shown here is derived from an EMBL/GenBank/DDBJ whole genome shotgun (WGS) entry which is preliminary data.</text>
</comment>
<dbReference type="EMBL" id="JABAYA010000202">
    <property type="protein sequence ID" value="KAF7722300.1"/>
    <property type="molecule type" value="Genomic_DNA"/>
</dbReference>
<evidence type="ECO:0000256" key="1">
    <source>
        <dbReference type="SAM" id="MobiDB-lite"/>
    </source>
</evidence>
<accession>A0A8H7BH91</accession>
<feature type="region of interest" description="Disordered" evidence="1">
    <location>
        <begin position="15"/>
        <end position="51"/>
    </location>
</feature>
<dbReference type="OrthoDB" id="2284884at2759"/>
<name>A0A8H7BH91_9FUNG</name>
<proteinExistence type="predicted"/>
<protein>
    <submittedName>
        <fullName evidence="2">Uncharacterized protein</fullName>
    </submittedName>
</protein>
<organism evidence="2 3">
    <name type="scientific">Apophysomyces ossiformis</name>
    <dbReference type="NCBI Taxonomy" id="679940"/>
    <lineage>
        <taxon>Eukaryota</taxon>
        <taxon>Fungi</taxon>
        <taxon>Fungi incertae sedis</taxon>
        <taxon>Mucoromycota</taxon>
        <taxon>Mucoromycotina</taxon>
        <taxon>Mucoromycetes</taxon>
        <taxon>Mucorales</taxon>
        <taxon>Mucorineae</taxon>
        <taxon>Mucoraceae</taxon>
        <taxon>Apophysomyces</taxon>
    </lineage>
</organism>
<dbReference type="AlphaFoldDB" id="A0A8H7BH91"/>
<sequence>MTKLSIRNILKLGKKSKDASKTSSPTSSVASLSSGSTTSMPRTPPHGPVQETRGIFRTLEPVWYYHASLTSSQQELSKDGWIPFDEGSQHQLESAYYDAKPSCILPQTPLGPCTVFMVERRKIRHTHASMNKRRPTTMLAPPSQRVKERFASMPSLNAAQWTDHEKELPPLGTVLDLNKTVRRAVAPVWWYEQDSFDGTKGMCRFDYKNQARLEALSDDRSRLVLSDEAFRQPFTVVLDTTKSRDQREEMRGFIYLDPFVPEDDYLEKPMNPECFEDQAFSPFLSRRFSI</sequence>
<keyword evidence="3" id="KW-1185">Reference proteome</keyword>
<evidence type="ECO:0000313" key="2">
    <source>
        <dbReference type="EMBL" id="KAF7722300.1"/>
    </source>
</evidence>
<gene>
    <name evidence="2" type="ORF">EC973_003451</name>
</gene>
<reference evidence="2" key="1">
    <citation type="submission" date="2020-01" db="EMBL/GenBank/DDBJ databases">
        <title>Genome Sequencing of Three Apophysomyces-Like Fungal Strains Confirms a Novel Fungal Genus in the Mucoromycota with divergent Burkholderia-like Endosymbiotic Bacteria.</title>
        <authorList>
            <person name="Stajich J.E."/>
            <person name="Macias A.M."/>
            <person name="Carter-House D."/>
            <person name="Lovett B."/>
            <person name="Kasson L.R."/>
            <person name="Berry K."/>
            <person name="Grigoriev I."/>
            <person name="Chang Y."/>
            <person name="Spatafora J."/>
            <person name="Kasson M.T."/>
        </authorList>
    </citation>
    <scope>NUCLEOTIDE SEQUENCE</scope>
    <source>
        <strain evidence="2">NRRL A-21654</strain>
    </source>
</reference>